<reference evidence="2" key="1">
    <citation type="journal article" date="2020" name="Microbiol. Resour. Announc.">
        <title>Complete Genome Sequence of Geobacillus sp. Strain E55-1, Isolated from Mine Geyser in Japan.</title>
        <authorList>
            <person name="Miyazaki K."/>
            <person name="Hase E."/>
            <person name="Tokito N."/>
        </authorList>
    </citation>
    <scope>NUCLEOTIDE SEQUENCE [LARGE SCALE GENOMIC DNA]</scope>
    <source>
        <strain evidence="2">E55-1</strain>
    </source>
</reference>
<sequence>MSAVLVLLEPDGNETKYLPTIKKITNLGLSEIKNRIKNGNPIMKIVLFRDEDEDARLKQLIHELTNLGAKIRLFDSEINTNKEITIEYLMNRFNRYRQIQEQNELLDDLMYGDKD</sequence>
<gene>
    <name evidence="1" type="ORF">GsuE55_34430</name>
</gene>
<keyword evidence="2" id="KW-1185">Reference proteome</keyword>
<dbReference type="EMBL" id="AP022557">
    <property type="protein sequence ID" value="BBW98610.1"/>
    <property type="molecule type" value="Genomic_DNA"/>
</dbReference>
<proteinExistence type="predicted"/>
<protein>
    <submittedName>
        <fullName evidence="1">Uncharacterized protein</fullName>
    </submittedName>
</protein>
<name>A0A679FR77_9BACL</name>
<accession>A0A679FR77</accession>
<dbReference type="RefSeq" id="WP_061912632.1">
    <property type="nucleotide sequence ID" value="NZ_AP022557.1"/>
</dbReference>
<dbReference type="Proteomes" id="UP000501421">
    <property type="component" value="Chromosome"/>
</dbReference>
<evidence type="ECO:0000313" key="2">
    <source>
        <dbReference type="Proteomes" id="UP000501421"/>
    </source>
</evidence>
<evidence type="ECO:0000313" key="1">
    <source>
        <dbReference type="EMBL" id="BBW98610.1"/>
    </source>
</evidence>
<dbReference type="AlphaFoldDB" id="A0A679FR77"/>
<organism evidence="1 2">
    <name type="scientific">Geobacillus subterraneus</name>
    <dbReference type="NCBI Taxonomy" id="129338"/>
    <lineage>
        <taxon>Bacteria</taxon>
        <taxon>Bacillati</taxon>
        <taxon>Bacillota</taxon>
        <taxon>Bacilli</taxon>
        <taxon>Bacillales</taxon>
        <taxon>Anoxybacillaceae</taxon>
        <taxon>Geobacillus</taxon>
    </lineage>
</organism>